<keyword evidence="6" id="KW-1185">Reference proteome</keyword>
<reference evidence="5" key="1">
    <citation type="submission" date="2022-07" db="EMBL/GenBank/DDBJ databases">
        <title>Draft genome sequence of Zalerion maritima ATCC 34329, a (micro)plastics degrading marine fungus.</title>
        <authorList>
            <person name="Paco A."/>
            <person name="Goncalves M.F.M."/>
            <person name="Rocha-Santos T.A.P."/>
            <person name="Alves A."/>
        </authorList>
    </citation>
    <scope>NUCLEOTIDE SEQUENCE</scope>
    <source>
        <strain evidence="5">ATCC 34329</strain>
    </source>
</reference>
<proteinExistence type="inferred from homology"/>
<dbReference type="Gene3D" id="3.40.50.1820">
    <property type="entry name" value="alpha/beta hydrolase"/>
    <property type="match status" value="1"/>
</dbReference>
<dbReference type="Pfam" id="PF10230">
    <property type="entry name" value="LIDHydrolase"/>
    <property type="match status" value="1"/>
</dbReference>
<dbReference type="SUPFAM" id="SSF53474">
    <property type="entry name" value="alpha/beta-Hydrolases"/>
    <property type="match status" value="1"/>
</dbReference>
<evidence type="ECO:0000313" key="5">
    <source>
        <dbReference type="EMBL" id="KAJ2898508.1"/>
    </source>
</evidence>
<evidence type="ECO:0008006" key="7">
    <source>
        <dbReference type="Google" id="ProtNLM"/>
    </source>
</evidence>
<evidence type="ECO:0000256" key="3">
    <source>
        <dbReference type="ARBA" id="ARBA00022677"/>
    </source>
</evidence>
<keyword evidence="3" id="KW-0551">Lipid droplet</keyword>
<sequence>MTRRFIEPMSDLHYPCPSPAGKTKHVLVYFIPGNPGFVDYYDPFLVTLRNLIDGSEGTHLGISFHIAGRNLFGFDDQDHEPFSTSSPPHDLESQIINTAKHLSSLKVLRSSENEAETPYDAITLIGHSVGSYITMELFHRHHTGSDEVISELPLHSAILLFPTVTHIAKSPSGKKLLLLKKVPLVEQYSNQIAKGILWCIPDMILRGVLRNVLGMSEHGADVTYRFLRSRDAIWQALHMGVDEMETIAEEKWAESMWEALRGDEEGKHDDRVPKFFFYFAKTDHWVDEDERDQFIARRKVLAGRTRVEICEKGIPHSFPIHHGEVMAEKVKMWIDEIATTIAGK</sequence>
<name>A0AAD5WS29_9PEZI</name>
<comment type="similarity">
    <text evidence="2">Belongs to the AB hydrolase superfamily. LDAH family.</text>
</comment>
<evidence type="ECO:0000256" key="1">
    <source>
        <dbReference type="ARBA" id="ARBA00004502"/>
    </source>
</evidence>
<dbReference type="GO" id="GO:0016298">
    <property type="term" value="F:lipase activity"/>
    <property type="evidence" value="ECO:0007669"/>
    <property type="project" value="InterPro"/>
</dbReference>
<organism evidence="5 6">
    <name type="scientific">Zalerion maritima</name>
    <dbReference type="NCBI Taxonomy" id="339359"/>
    <lineage>
        <taxon>Eukaryota</taxon>
        <taxon>Fungi</taxon>
        <taxon>Dikarya</taxon>
        <taxon>Ascomycota</taxon>
        <taxon>Pezizomycotina</taxon>
        <taxon>Sordariomycetes</taxon>
        <taxon>Lulworthiomycetidae</taxon>
        <taxon>Lulworthiales</taxon>
        <taxon>Lulworthiaceae</taxon>
        <taxon>Zalerion</taxon>
    </lineage>
</organism>
<dbReference type="PANTHER" id="PTHR13390:SF0">
    <property type="entry name" value="LIPID DROPLET-ASSOCIATED HYDROLASE"/>
    <property type="match status" value="1"/>
</dbReference>
<dbReference type="EMBL" id="JAKWBI020000228">
    <property type="protein sequence ID" value="KAJ2898508.1"/>
    <property type="molecule type" value="Genomic_DNA"/>
</dbReference>
<protein>
    <recommendedName>
        <fullName evidence="7">Lipid droplet-associated hydrolase</fullName>
    </recommendedName>
</protein>
<gene>
    <name evidence="5" type="ORF">MKZ38_003858</name>
</gene>
<dbReference type="InterPro" id="IPR029058">
    <property type="entry name" value="AB_hydrolase_fold"/>
</dbReference>
<dbReference type="GO" id="GO:0005811">
    <property type="term" value="C:lipid droplet"/>
    <property type="evidence" value="ECO:0007669"/>
    <property type="project" value="UniProtKB-SubCell"/>
</dbReference>
<comment type="caution">
    <text evidence="5">The sequence shown here is derived from an EMBL/GenBank/DDBJ whole genome shotgun (WGS) entry which is preliminary data.</text>
</comment>
<accession>A0AAD5WS29</accession>
<dbReference type="InterPro" id="IPR019363">
    <property type="entry name" value="LDAH"/>
</dbReference>
<evidence type="ECO:0000256" key="4">
    <source>
        <dbReference type="ARBA" id="ARBA00022801"/>
    </source>
</evidence>
<dbReference type="Proteomes" id="UP001201980">
    <property type="component" value="Unassembled WGS sequence"/>
</dbReference>
<keyword evidence="4" id="KW-0378">Hydrolase</keyword>
<comment type="subcellular location">
    <subcellularLocation>
        <location evidence="1">Lipid droplet</location>
    </subcellularLocation>
</comment>
<evidence type="ECO:0000313" key="6">
    <source>
        <dbReference type="Proteomes" id="UP001201980"/>
    </source>
</evidence>
<dbReference type="GO" id="GO:0019915">
    <property type="term" value="P:lipid storage"/>
    <property type="evidence" value="ECO:0007669"/>
    <property type="project" value="InterPro"/>
</dbReference>
<dbReference type="PANTHER" id="PTHR13390">
    <property type="entry name" value="LIPASE"/>
    <property type="match status" value="1"/>
</dbReference>
<evidence type="ECO:0000256" key="2">
    <source>
        <dbReference type="ARBA" id="ARBA00008300"/>
    </source>
</evidence>
<dbReference type="AlphaFoldDB" id="A0AAD5WS29"/>